<proteinExistence type="predicted"/>
<evidence type="ECO:0000259" key="1">
    <source>
        <dbReference type="Pfam" id="PF06259"/>
    </source>
</evidence>
<keyword evidence="3" id="KW-1185">Reference proteome</keyword>
<evidence type="ECO:0000313" key="3">
    <source>
        <dbReference type="Proteomes" id="UP000190857"/>
    </source>
</evidence>
<dbReference type="STRING" id="123320.SAMN06309945_0520"/>
<name>A0A1T5IJ79_9MICO</name>
<dbReference type="GO" id="GO:0016787">
    <property type="term" value="F:hydrolase activity"/>
    <property type="evidence" value="ECO:0007669"/>
    <property type="project" value="UniProtKB-KW"/>
</dbReference>
<dbReference type="AlphaFoldDB" id="A0A1T5IJ79"/>
<dbReference type="OrthoDB" id="3259161at2"/>
<dbReference type="EMBL" id="FUZP01000001">
    <property type="protein sequence ID" value="SKC39160.1"/>
    <property type="molecule type" value="Genomic_DNA"/>
</dbReference>
<dbReference type="InterPro" id="IPR029058">
    <property type="entry name" value="AB_hydrolase_fold"/>
</dbReference>
<gene>
    <name evidence="2" type="ORF">SAMN06309945_0520</name>
</gene>
<protein>
    <submittedName>
        <fullName evidence="2">Alpha/beta hydrolase</fullName>
    </submittedName>
</protein>
<dbReference type="SUPFAM" id="SSF53474">
    <property type="entry name" value="alpha/beta-Hydrolases"/>
    <property type="match status" value="1"/>
</dbReference>
<dbReference type="RefSeq" id="WP_079726733.1">
    <property type="nucleotide sequence ID" value="NZ_FUZP01000001.1"/>
</dbReference>
<dbReference type="Proteomes" id="UP000190857">
    <property type="component" value="Unassembled WGS sequence"/>
</dbReference>
<feature type="domain" description="DUF1023" evidence="1">
    <location>
        <begin position="366"/>
        <end position="523"/>
    </location>
</feature>
<accession>A0A1T5IJ79</accession>
<organism evidence="2 3">
    <name type="scientific">Okibacterium fritillariae</name>
    <dbReference type="NCBI Taxonomy" id="123320"/>
    <lineage>
        <taxon>Bacteria</taxon>
        <taxon>Bacillati</taxon>
        <taxon>Actinomycetota</taxon>
        <taxon>Actinomycetes</taxon>
        <taxon>Micrococcales</taxon>
        <taxon>Microbacteriaceae</taxon>
        <taxon>Okibacterium</taxon>
    </lineage>
</organism>
<reference evidence="2 3" key="1">
    <citation type="submission" date="2017-02" db="EMBL/GenBank/DDBJ databases">
        <authorList>
            <person name="Peterson S.W."/>
        </authorList>
    </citation>
    <scope>NUCLEOTIDE SEQUENCE [LARGE SCALE GENOMIC DNA]</scope>
    <source>
        <strain evidence="2 3">VKM Ac-2059</strain>
    </source>
</reference>
<dbReference type="Gene3D" id="3.40.50.1820">
    <property type="entry name" value="alpha/beta hydrolase"/>
    <property type="match status" value="1"/>
</dbReference>
<dbReference type="Pfam" id="PF06259">
    <property type="entry name" value="Abhydrolase_8"/>
    <property type="match status" value="1"/>
</dbReference>
<dbReference type="InterPro" id="IPR010427">
    <property type="entry name" value="DUF1023"/>
</dbReference>
<sequence length="617" mass="64896">MSALSDLDEPDKGDVATIRSAAEQHTADAQTGRTLQTVVRAAGSTVGSSNTSEVTAQTALMLTALGDKLDTTAASHEACAAALGAYATEVESIKLEAGLLRTACSEAERSIGSLRVALSDLSPSTFTAVAGWDNPPARIPESDTTSLLRGMSETDVSDFNSGVSRWGTLATEIEGQRESYAALLQRRLEADGVAVAALSGTPVSTIVSGAQVDGATAIAAWATVDGATFAAAYADDPQAAADALSKMSPAEVAGLWQNLPPEFVAALIAAAPAVVGNLEGASYTDRDRANVSRLQQLYDEAKADYEAIVNADGPYSYDGAPGGGEAFDKMQGLKYLLDRYGDGLGPTRVPPLYLITLDNSAPGVPLAAISVGDLDTAKFATFFVPGMESSVSSSDDYIRAAERMQTADPSSAVVVWVDYDSPNALEVPSNARAEAGADRLSRTLDGYNAYREAANLPSQLNLVAHSYGTTTISIALADKDHHVDTVTFLGSAGIPNDISINDLHVDPEKVFVTDAERDRLADFGRFVSGRQDPERTGWGATLFGSDGTVLPDGTELEPADMHNAVGGNEKDDDRKYLGEDSESLYNVQNIITGHEERITEGRAPVEYDAYQSEGWSL</sequence>
<keyword evidence="2" id="KW-0378">Hydrolase</keyword>
<evidence type="ECO:0000313" key="2">
    <source>
        <dbReference type="EMBL" id="SKC39160.1"/>
    </source>
</evidence>